<feature type="domain" description="VWFA" evidence="3">
    <location>
        <begin position="71"/>
        <end position="282"/>
    </location>
</feature>
<dbReference type="PANTHER" id="PTHR24020:SF20">
    <property type="entry name" value="PH DOMAIN-CONTAINING PROTEIN"/>
    <property type="match status" value="1"/>
</dbReference>
<keyword evidence="2" id="KW-0812">Transmembrane</keyword>
<feature type="domain" description="VWFA" evidence="3">
    <location>
        <begin position="300"/>
        <end position="502"/>
    </location>
</feature>
<evidence type="ECO:0000256" key="1">
    <source>
        <dbReference type="SAM" id="MobiDB-lite"/>
    </source>
</evidence>
<sequence length="509" mass="56957">MAGRSEGWIDERTDRMNDNNSSHGEPMMLISFICIVLLGVTLPSISGQPLPPSLGGSPPGGLGSPLGTCIDIVFLYDISCSIQKEDMLRSVEFTKALLDRLDIRKTMDNTGSRQTETRIAAALFASNLHHVIHLNEFTADKNEILAALDKVKDAIEKTVVDCDTRTNIGIEALESTYFTEEYDRREEAFDGKQKYPNAAVIFTDARTKPARHIKFLVADIENVKAAGIDLFLVLLQNKFQKDGEYRPPTDVEILTGGDTNKLYDIRGGLDDINQARGLADYLNMNYQCGLANDDFLLCADLIFAYDVSCSITPETKVLMKYVMEKTYKMLTSGEVGGLAEVSVSAIAFDQTARTQFNISDFTQAGVDSITESLENLDMMVDECRTVTQNVFYEAQVLVDDPANREKAPNYLIIFYDGLTAPLQRRNQTIAAARNFREPADTEIIMIRLNNNRNKDGTLEFEQIPSFSENEDVFFNLPNDRSKGNFLNEENKDQIVLELLSQLERSLCEV</sequence>
<dbReference type="AlphaFoldDB" id="A0A8S4PGT0"/>
<dbReference type="SMART" id="SM00327">
    <property type="entry name" value="VWA"/>
    <property type="match status" value="1"/>
</dbReference>
<gene>
    <name evidence="4" type="ORF">OFUS_LOCUS15821</name>
</gene>
<feature type="transmembrane region" description="Helical" evidence="2">
    <location>
        <begin position="26"/>
        <end position="45"/>
    </location>
</feature>
<dbReference type="InterPro" id="IPR002035">
    <property type="entry name" value="VWF_A"/>
</dbReference>
<dbReference type="Gene3D" id="3.40.50.410">
    <property type="entry name" value="von Willebrand factor, type A domain"/>
    <property type="match status" value="2"/>
</dbReference>
<evidence type="ECO:0000256" key="2">
    <source>
        <dbReference type="SAM" id="Phobius"/>
    </source>
</evidence>
<keyword evidence="2" id="KW-0472">Membrane</keyword>
<dbReference type="InterPro" id="IPR050525">
    <property type="entry name" value="ECM_Assembly_Org"/>
</dbReference>
<dbReference type="PANTHER" id="PTHR24020">
    <property type="entry name" value="COLLAGEN ALPHA"/>
    <property type="match status" value="1"/>
</dbReference>
<dbReference type="PROSITE" id="PS50234">
    <property type="entry name" value="VWFA"/>
    <property type="match status" value="2"/>
</dbReference>
<reference evidence="4" key="1">
    <citation type="submission" date="2022-03" db="EMBL/GenBank/DDBJ databases">
        <authorList>
            <person name="Martin C."/>
        </authorList>
    </citation>
    <scope>NUCLEOTIDE SEQUENCE</scope>
</reference>
<feature type="compositionally biased region" description="Basic and acidic residues" evidence="1">
    <location>
        <begin position="7"/>
        <end position="17"/>
    </location>
</feature>
<dbReference type="InterPro" id="IPR036465">
    <property type="entry name" value="vWFA_dom_sf"/>
</dbReference>
<evidence type="ECO:0000313" key="4">
    <source>
        <dbReference type="EMBL" id="CAH1790644.1"/>
    </source>
</evidence>
<feature type="region of interest" description="Disordered" evidence="1">
    <location>
        <begin position="1"/>
        <end position="21"/>
    </location>
</feature>
<keyword evidence="5" id="KW-1185">Reference proteome</keyword>
<dbReference type="SUPFAM" id="SSF53300">
    <property type="entry name" value="vWA-like"/>
    <property type="match status" value="2"/>
</dbReference>
<name>A0A8S4PGT0_OWEFU</name>
<evidence type="ECO:0000259" key="3">
    <source>
        <dbReference type="PROSITE" id="PS50234"/>
    </source>
</evidence>
<keyword evidence="2" id="KW-1133">Transmembrane helix</keyword>
<protein>
    <recommendedName>
        <fullName evidence="3">VWFA domain-containing protein</fullName>
    </recommendedName>
</protein>
<organism evidence="4 5">
    <name type="scientific">Owenia fusiformis</name>
    <name type="common">Polychaete worm</name>
    <dbReference type="NCBI Taxonomy" id="6347"/>
    <lineage>
        <taxon>Eukaryota</taxon>
        <taxon>Metazoa</taxon>
        <taxon>Spiralia</taxon>
        <taxon>Lophotrochozoa</taxon>
        <taxon>Annelida</taxon>
        <taxon>Polychaeta</taxon>
        <taxon>Sedentaria</taxon>
        <taxon>Canalipalpata</taxon>
        <taxon>Sabellida</taxon>
        <taxon>Oweniida</taxon>
        <taxon>Oweniidae</taxon>
        <taxon>Owenia</taxon>
    </lineage>
</organism>
<accession>A0A8S4PGT0</accession>
<dbReference type="Pfam" id="PF00092">
    <property type="entry name" value="VWA"/>
    <property type="match status" value="2"/>
</dbReference>
<comment type="caution">
    <text evidence="4">The sequence shown here is derived from an EMBL/GenBank/DDBJ whole genome shotgun (WGS) entry which is preliminary data.</text>
</comment>
<dbReference type="EMBL" id="CAIIXF020000008">
    <property type="protein sequence ID" value="CAH1790644.1"/>
    <property type="molecule type" value="Genomic_DNA"/>
</dbReference>
<dbReference type="OrthoDB" id="5317514at2759"/>
<dbReference type="Proteomes" id="UP000749559">
    <property type="component" value="Unassembled WGS sequence"/>
</dbReference>
<evidence type="ECO:0000313" key="5">
    <source>
        <dbReference type="Proteomes" id="UP000749559"/>
    </source>
</evidence>
<proteinExistence type="predicted"/>